<evidence type="ECO:0000256" key="1">
    <source>
        <dbReference type="SAM" id="SignalP"/>
    </source>
</evidence>
<reference evidence="3" key="1">
    <citation type="submission" date="2011-03" db="EMBL/GenBank/DDBJ databases">
        <title>The genome sequence of Vavraia culicis strain floridensis.</title>
        <authorList>
            <consortium name="The Broad Institute Genome Sequencing Platform"/>
            <person name="Cuomo C."/>
            <person name="Becnel J."/>
            <person name="Sanscrainte N."/>
            <person name="Young S.K."/>
            <person name="Zeng Q."/>
            <person name="Gargeya S."/>
            <person name="Fitzgerald M."/>
            <person name="Haas B."/>
            <person name="Abouelleil A."/>
            <person name="Alvarado L."/>
            <person name="Arachchi H.M."/>
            <person name="Berlin A."/>
            <person name="Chapman S.B."/>
            <person name="Gearin G."/>
            <person name="Goldberg J."/>
            <person name="Griggs A."/>
            <person name="Gujja S."/>
            <person name="Hansen M."/>
            <person name="Heiman D."/>
            <person name="Howarth C."/>
            <person name="Larimer J."/>
            <person name="Lui A."/>
            <person name="MacDonald P.J.P."/>
            <person name="McCowen C."/>
            <person name="Montmayeur A."/>
            <person name="Murphy C."/>
            <person name="Neiman D."/>
            <person name="Pearson M."/>
            <person name="Priest M."/>
            <person name="Roberts A."/>
            <person name="Saif S."/>
            <person name="Shea T."/>
            <person name="Sisk P."/>
            <person name="Stolte C."/>
            <person name="Sykes S."/>
            <person name="Wortman J."/>
            <person name="Nusbaum C."/>
            <person name="Birren B."/>
        </authorList>
    </citation>
    <scope>NUCLEOTIDE SEQUENCE [LARGE SCALE GENOMIC DNA]</scope>
    <source>
        <strain evidence="3">floridensis</strain>
    </source>
</reference>
<feature type="chain" id="PRO_5003960102" evidence="1">
    <location>
        <begin position="21"/>
        <end position="492"/>
    </location>
</feature>
<accession>L2GRQ5</accession>
<dbReference type="RefSeq" id="XP_008075555.1">
    <property type="nucleotide sequence ID" value="XM_008077364.1"/>
</dbReference>
<evidence type="ECO:0000313" key="2">
    <source>
        <dbReference type="EMBL" id="ELA45958.1"/>
    </source>
</evidence>
<keyword evidence="1" id="KW-0732">Signal</keyword>
<dbReference type="EMBL" id="GL877477">
    <property type="protein sequence ID" value="ELA45958.1"/>
    <property type="molecule type" value="Genomic_DNA"/>
</dbReference>
<gene>
    <name evidence="2" type="ORF">VCUG_02548</name>
</gene>
<dbReference type="OrthoDB" id="10423686at2759"/>
<keyword evidence="3" id="KW-1185">Reference proteome</keyword>
<dbReference type="AlphaFoldDB" id="L2GRQ5"/>
<proteinExistence type="predicted"/>
<dbReference type="HOGENOM" id="CLU_043326_0_0_1"/>
<protein>
    <submittedName>
        <fullName evidence="2">Uncharacterized protein</fullName>
    </submittedName>
</protein>
<dbReference type="GeneID" id="19880409"/>
<name>L2GRQ5_VAVCU</name>
<evidence type="ECO:0000313" key="3">
    <source>
        <dbReference type="Proteomes" id="UP000011081"/>
    </source>
</evidence>
<dbReference type="Proteomes" id="UP000011081">
    <property type="component" value="Unassembled WGS sequence"/>
</dbReference>
<dbReference type="InParanoid" id="L2GRQ5"/>
<feature type="signal peptide" evidence="1">
    <location>
        <begin position="1"/>
        <end position="20"/>
    </location>
</feature>
<organism evidence="2 3">
    <name type="scientific">Vavraia culicis (isolate floridensis)</name>
    <name type="common">Microsporidian parasite</name>
    <dbReference type="NCBI Taxonomy" id="948595"/>
    <lineage>
        <taxon>Eukaryota</taxon>
        <taxon>Fungi</taxon>
        <taxon>Fungi incertae sedis</taxon>
        <taxon>Microsporidia</taxon>
        <taxon>Pleistophoridae</taxon>
        <taxon>Vavraia</taxon>
    </lineage>
</organism>
<dbReference type="VEuPathDB" id="MicrosporidiaDB:VCUG_02548"/>
<sequence>MKMLAILSLCSCTCWNGSLDKKEIEETGETNATRGDNSCNIEELNRMYLDGMDVDERYDVEEHLPTEDIPVLTADDVLNIVRMSETDIQTDELSSCSDETSTTKHSGQAYESNILELISRLEQEREEEQIMPVQHANSIGSIVGACTAVSQAMITACVGESQRREQDASLLLDQALHPGQVNSPCCGSTNSPNPARLTGLRGGEKADDSSILALQRITCFMKSDLHYGQSLSSLLNACISPNAVPDGEQPNNAYRQRSNQETQECTRAKSFDWRVFEHARQVQDIMHARLECFNYLCRLLDIIKRITTQDHFKILFETGHLIEALCESYNGLKREVYIFLHFFLNFNYNIMMFNTLMIFTFENMHSDTSQRHKNIIFTFRNTMLDLRIKVLTIANHILSIRKAVNDGMKTFLENNVTNGTSTSVQMPKWQQTEGVATIGRNIGINRRREPSYSVFFKTAYNSIHEMKKENVRLLDATIYLILLLTYDGDPST</sequence>